<dbReference type="EMBL" id="CM047736">
    <property type="protein sequence ID" value="KAJ0053901.1"/>
    <property type="molecule type" value="Genomic_DNA"/>
</dbReference>
<name>A0ACC0ZP93_9ROSI</name>
<gene>
    <name evidence="1" type="ORF">Pint_02099</name>
</gene>
<evidence type="ECO:0000313" key="2">
    <source>
        <dbReference type="Proteomes" id="UP001163603"/>
    </source>
</evidence>
<evidence type="ECO:0000313" key="1">
    <source>
        <dbReference type="EMBL" id="KAJ0053901.1"/>
    </source>
</evidence>
<dbReference type="Proteomes" id="UP001163603">
    <property type="component" value="Chromosome 1"/>
</dbReference>
<organism evidence="1 2">
    <name type="scientific">Pistacia integerrima</name>
    <dbReference type="NCBI Taxonomy" id="434235"/>
    <lineage>
        <taxon>Eukaryota</taxon>
        <taxon>Viridiplantae</taxon>
        <taxon>Streptophyta</taxon>
        <taxon>Embryophyta</taxon>
        <taxon>Tracheophyta</taxon>
        <taxon>Spermatophyta</taxon>
        <taxon>Magnoliopsida</taxon>
        <taxon>eudicotyledons</taxon>
        <taxon>Gunneridae</taxon>
        <taxon>Pentapetalae</taxon>
        <taxon>rosids</taxon>
        <taxon>malvids</taxon>
        <taxon>Sapindales</taxon>
        <taxon>Anacardiaceae</taxon>
        <taxon>Pistacia</taxon>
    </lineage>
</organism>
<comment type="caution">
    <text evidence="1">The sequence shown here is derived from an EMBL/GenBank/DDBJ whole genome shotgun (WGS) entry which is preliminary data.</text>
</comment>
<sequence length="340" mass="39832">MKVRFINHERTKLPEEILKHNLEEKRKYFSEIFLEVEKSDAEVQAEGVYNQRLQNLAVTLDKVRYVMRCVFGDPKKAPPPLEKLSPEETVSFLWKGEGSLVEELLECIAPHVEVDILNDLKFKIHARDPSDSDDIQKELQKSLLWLRDEVRDLPCTYKCRHDAAADLIHIYAYTKCFFRVREYKAFTSPPVYLSPLDLGPKYTEKLGTGLQEYRKTYGENYCLGQLIFWHIQTNTDPDCSLARASRGCLSLPEIGSFYAKVQKPSRQRVYGPRTVRFMLSRMEKQPQRPWPKNRIWSFKSSPKVYGSPMLDAILNGCPLDREMVHWLKHRPAIYQAMWDR</sequence>
<proteinExistence type="predicted"/>
<protein>
    <submittedName>
        <fullName evidence="1">Uncharacterized protein</fullName>
    </submittedName>
</protein>
<reference evidence="2" key="1">
    <citation type="journal article" date="2023" name="G3 (Bethesda)">
        <title>Genome assembly and association tests identify interacting loci associated with vigor, precocity, and sex in interspecific pistachio rootstocks.</title>
        <authorList>
            <person name="Palmer W."/>
            <person name="Jacygrad E."/>
            <person name="Sagayaradj S."/>
            <person name="Cavanaugh K."/>
            <person name="Han R."/>
            <person name="Bertier L."/>
            <person name="Beede B."/>
            <person name="Kafkas S."/>
            <person name="Golino D."/>
            <person name="Preece J."/>
            <person name="Michelmore R."/>
        </authorList>
    </citation>
    <scope>NUCLEOTIDE SEQUENCE [LARGE SCALE GENOMIC DNA]</scope>
</reference>
<keyword evidence="2" id="KW-1185">Reference proteome</keyword>
<accession>A0ACC0ZP93</accession>